<dbReference type="AlphaFoldDB" id="A0AAJ7S811"/>
<gene>
    <name evidence="3 4" type="primary">LOC113464879</name>
</gene>
<accession>A0AAJ7S811</accession>
<evidence type="ECO:0000313" key="2">
    <source>
        <dbReference type="Proteomes" id="UP000694925"/>
    </source>
</evidence>
<keyword evidence="1" id="KW-0472">Membrane</keyword>
<keyword evidence="1" id="KW-0812">Transmembrane</keyword>
<evidence type="ECO:0000256" key="1">
    <source>
        <dbReference type="SAM" id="Phobius"/>
    </source>
</evidence>
<reference evidence="3 4" key="1">
    <citation type="submission" date="2025-04" db="UniProtKB">
        <authorList>
            <consortium name="RefSeq"/>
        </authorList>
    </citation>
    <scope>IDENTIFICATION</scope>
    <source>
        <tissue evidence="3 4">Whole body</tissue>
    </source>
</reference>
<name>A0AAJ7S811_9HYME</name>
<keyword evidence="2" id="KW-1185">Reference proteome</keyword>
<dbReference type="GeneID" id="113464879"/>
<sequence>MDILTGIHVDFLSYTGINSVSIVEWPLFDGCHLFQSFRSFAVLMATSSIFIVNVGVASIASIALVVSFVFCSCVCLPTRLSNRMLIWVRRLHCISSVPLLESGPTFLLPFY</sequence>
<evidence type="ECO:0000313" key="3">
    <source>
        <dbReference type="RefSeq" id="XP_026673184.1"/>
    </source>
</evidence>
<dbReference type="RefSeq" id="XP_026673184.1">
    <property type="nucleotide sequence ID" value="XM_026817383.1"/>
</dbReference>
<dbReference type="Proteomes" id="UP000694925">
    <property type="component" value="Unplaced"/>
</dbReference>
<feature type="transmembrane region" description="Helical" evidence="1">
    <location>
        <begin position="49"/>
        <end position="76"/>
    </location>
</feature>
<proteinExistence type="predicted"/>
<keyword evidence="1" id="KW-1133">Transmembrane helix</keyword>
<evidence type="ECO:0000313" key="4">
    <source>
        <dbReference type="RefSeq" id="XP_026673185.1"/>
    </source>
</evidence>
<dbReference type="RefSeq" id="XP_026673185.1">
    <property type="nucleotide sequence ID" value="XM_026817384.1"/>
</dbReference>
<protein>
    <submittedName>
        <fullName evidence="3 4">Uncharacterized protein LOC113464879 isoform X2</fullName>
    </submittedName>
</protein>
<organism evidence="2 4">
    <name type="scientific">Ceratina calcarata</name>
    <dbReference type="NCBI Taxonomy" id="156304"/>
    <lineage>
        <taxon>Eukaryota</taxon>
        <taxon>Metazoa</taxon>
        <taxon>Ecdysozoa</taxon>
        <taxon>Arthropoda</taxon>
        <taxon>Hexapoda</taxon>
        <taxon>Insecta</taxon>
        <taxon>Pterygota</taxon>
        <taxon>Neoptera</taxon>
        <taxon>Endopterygota</taxon>
        <taxon>Hymenoptera</taxon>
        <taxon>Apocrita</taxon>
        <taxon>Aculeata</taxon>
        <taxon>Apoidea</taxon>
        <taxon>Anthophila</taxon>
        <taxon>Apidae</taxon>
        <taxon>Ceratina</taxon>
        <taxon>Zadontomerus</taxon>
    </lineage>
</organism>